<dbReference type="PANTHER" id="PTHR43711">
    <property type="entry name" value="TWO-COMPONENT HISTIDINE KINASE"/>
    <property type="match status" value="1"/>
</dbReference>
<dbReference type="CDD" id="cd00082">
    <property type="entry name" value="HisKA"/>
    <property type="match status" value="1"/>
</dbReference>
<protein>
    <recommendedName>
        <fullName evidence="2">histidine kinase</fullName>
        <ecNumber evidence="2">2.7.13.3</ecNumber>
    </recommendedName>
</protein>
<dbReference type="GO" id="GO:0000155">
    <property type="term" value="F:phosphorelay sensor kinase activity"/>
    <property type="evidence" value="ECO:0007669"/>
    <property type="project" value="InterPro"/>
</dbReference>
<dbReference type="Pfam" id="PF12860">
    <property type="entry name" value="PAS_7"/>
    <property type="match status" value="2"/>
</dbReference>
<dbReference type="PROSITE" id="PS50109">
    <property type="entry name" value="HIS_KIN"/>
    <property type="match status" value="1"/>
</dbReference>
<evidence type="ECO:0000256" key="6">
    <source>
        <dbReference type="ARBA" id="ARBA00023012"/>
    </source>
</evidence>
<reference evidence="10" key="1">
    <citation type="submission" date="2010-08" db="EMBL/GenBank/DDBJ databases">
        <title>Genome sequence of Parvularcula bermudensis HTCC2503.</title>
        <authorList>
            <person name="Kang D.-M."/>
            <person name="Oh H.-M."/>
            <person name="Cho J.-C."/>
        </authorList>
    </citation>
    <scope>NUCLEOTIDE SEQUENCE [LARGE SCALE GENOMIC DNA]</scope>
    <source>
        <strain evidence="10">ATCC BAA-594 / HTCC2503 / KCTC 12087</strain>
    </source>
</reference>
<dbReference type="EC" id="2.7.13.3" evidence="2"/>
<feature type="compositionally biased region" description="Basic and acidic residues" evidence="7">
    <location>
        <begin position="916"/>
        <end position="929"/>
    </location>
</feature>
<dbReference type="Gene3D" id="3.30.450.20">
    <property type="entry name" value="PAS domain"/>
    <property type="match status" value="2"/>
</dbReference>
<evidence type="ECO:0000256" key="1">
    <source>
        <dbReference type="ARBA" id="ARBA00000085"/>
    </source>
</evidence>
<gene>
    <name evidence="9" type="ordered locus">PB2503_05412</name>
</gene>
<dbReference type="SUPFAM" id="SSF55785">
    <property type="entry name" value="PYP-like sensor domain (PAS domain)"/>
    <property type="match status" value="2"/>
</dbReference>
<dbReference type="InterPro" id="IPR036097">
    <property type="entry name" value="HisK_dim/P_sf"/>
</dbReference>
<evidence type="ECO:0000256" key="5">
    <source>
        <dbReference type="ARBA" id="ARBA00022777"/>
    </source>
</evidence>
<comment type="catalytic activity">
    <reaction evidence="1">
        <text>ATP + protein L-histidine = ADP + protein N-phospho-L-histidine.</text>
        <dbReference type="EC" id="2.7.13.3"/>
    </reaction>
</comment>
<dbReference type="Proteomes" id="UP000001302">
    <property type="component" value="Chromosome"/>
</dbReference>
<evidence type="ECO:0000256" key="4">
    <source>
        <dbReference type="ARBA" id="ARBA00022679"/>
    </source>
</evidence>
<dbReference type="eggNOG" id="COG2205">
    <property type="taxonomic scope" value="Bacteria"/>
</dbReference>
<dbReference type="SUPFAM" id="SSF55874">
    <property type="entry name" value="ATPase domain of HSP90 chaperone/DNA topoisomerase II/histidine kinase"/>
    <property type="match status" value="1"/>
</dbReference>
<dbReference type="Gene3D" id="1.10.287.130">
    <property type="match status" value="1"/>
</dbReference>
<reference evidence="9 10" key="2">
    <citation type="journal article" date="2011" name="J. Bacteriol.">
        <title>Complete genome sequence of strain HTCC2503T of Parvularcula bermudensis, the type species of the order "Parvularculales" in the class Alphaproteobacteria.</title>
        <authorList>
            <person name="Oh H.M."/>
            <person name="Kang I."/>
            <person name="Vergin K.L."/>
            <person name="Kang D."/>
            <person name="Rhee K.H."/>
            <person name="Giovannoni S.J."/>
            <person name="Cho J.C."/>
        </authorList>
    </citation>
    <scope>NUCLEOTIDE SEQUENCE [LARGE SCALE GENOMIC DNA]</scope>
    <source>
        <strain evidence="10">ATCC BAA-594 / HTCC2503 / KCTC 12087</strain>
    </source>
</reference>
<keyword evidence="5 9" id="KW-0418">Kinase</keyword>
<feature type="region of interest" description="Disordered" evidence="7">
    <location>
        <begin position="876"/>
        <end position="935"/>
    </location>
</feature>
<dbReference type="InterPro" id="IPR004358">
    <property type="entry name" value="Sig_transdc_His_kin-like_C"/>
</dbReference>
<dbReference type="KEGG" id="pbr:PB2503_05412"/>
<accession>E0TGB3</accession>
<dbReference type="Pfam" id="PF00512">
    <property type="entry name" value="HisKA"/>
    <property type="match status" value="1"/>
</dbReference>
<dbReference type="PRINTS" id="PR00344">
    <property type="entry name" value="BCTRLSENSOR"/>
</dbReference>
<name>E0TGB3_PARBH</name>
<evidence type="ECO:0000256" key="7">
    <source>
        <dbReference type="SAM" id="MobiDB-lite"/>
    </source>
</evidence>
<sequence>MVAKGRVRLAMYGRRRSFGETAMHDGTDCMGIRRALAMGGAASAALMSRAAAQGVEATGGVDATLLVTGGAVAFGLGATVWAIKVAMAGRTATLDWSRRLAAMEATLDSSESILASHPGLVLVWDDTEDELEAGWGDPRILGGPAALATLLTYTDHSDERGDNPASGLLEALGDLPLEGDQNRSAAPTLREKVATLRTHGIVFSGAVITDEGRPIECDGRVAGNQVTLWLTDPVVRLAEEAGVVGQARDRAADLHGALNQLDRAPIVAWRRGSNLALEWVNQAYVEMVEAINFAEVIDNQIEIDPAFRPIAERAKEEAERSGRRGTDGVVAVNVKGQRRLLRVIEVPMHGSVGASFGGMAIDITRQERAQLDLKRQQRAHKMTLDQLSTAVAVFDAAQSLEYSNQAFLDLWGLDVSILRTRPSHGELLDLLRHAGKLPAKEDFNAWKTNELRLYTEVQGEDRSANEGAAPDEIWDLPEGKTLRVRHQRHGLGGVSVVFEDITETLRLQSRFQTQISVQRATLNTLAQGVAVFGVDGRLALHNRSFETLWSFSRDQLDDRPHWDSLSEPMAERGRDVDEGLARLKDRIVSLAHEDRVSRVGEELTLKDGRILLPATSPLPDGATLVTFLDITDAREREKDLEIRNQILEDADRIKTRFVDHISYQLRNPLNTIIGFAEMMESEMVGPLNDRQKDYAATILTASNHLLDLVNDIIDLAAIDAGRLGLELQEVDVRDLLESAAMFAALKAEDSEISLKVDCPKDIGTLKADERRLKQVLFNLLANGFSFTQAGGQVVLGARRDGDAIRIWVEDTGRGVSPQDQATVFDRFESAGPGAGAGLGLALVNSFVELHGGFVRLASQEGAGTVVTCHLPVDGPDTLVIDEADEGPDPEGLLADDTGGPSEDQAVPDAAADDGDDLKGESDVPAKRPAEAAPRA</sequence>
<keyword evidence="6" id="KW-0902">Two-component regulatory system</keyword>
<keyword evidence="3" id="KW-0597">Phosphoprotein</keyword>
<evidence type="ECO:0000256" key="3">
    <source>
        <dbReference type="ARBA" id="ARBA00022553"/>
    </source>
</evidence>
<dbReference type="InterPro" id="IPR003661">
    <property type="entry name" value="HisK_dim/P_dom"/>
</dbReference>
<keyword evidence="10" id="KW-1185">Reference proteome</keyword>
<dbReference type="HOGENOM" id="CLU_018130_0_0_5"/>
<dbReference type="CDD" id="cd00075">
    <property type="entry name" value="HATPase"/>
    <property type="match status" value="1"/>
</dbReference>
<dbReference type="EMBL" id="CP002156">
    <property type="protein sequence ID" value="ADM09156.1"/>
    <property type="molecule type" value="Genomic_DNA"/>
</dbReference>
<dbReference type="PANTHER" id="PTHR43711:SF31">
    <property type="entry name" value="HISTIDINE KINASE"/>
    <property type="match status" value="1"/>
</dbReference>
<dbReference type="InterPro" id="IPR003594">
    <property type="entry name" value="HATPase_dom"/>
</dbReference>
<organism evidence="9 10">
    <name type="scientific">Parvularcula bermudensis (strain ATCC BAA-594 / HTCC2503 / KCTC 12087)</name>
    <dbReference type="NCBI Taxonomy" id="314260"/>
    <lineage>
        <taxon>Bacteria</taxon>
        <taxon>Pseudomonadati</taxon>
        <taxon>Pseudomonadota</taxon>
        <taxon>Alphaproteobacteria</taxon>
        <taxon>Parvularculales</taxon>
        <taxon>Parvularculaceae</taxon>
        <taxon>Parvularcula</taxon>
    </lineage>
</organism>
<dbReference type="Pfam" id="PF02518">
    <property type="entry name" value="HATPase_c"/>
    <property type="match status" value="1"/>
</dbReference>
<evidence type="ECO:0000259" key="8">
    <source>
        <dbReference type="PROSITE" id="PS50109"/>
    </source>
</evidence>
<dbReference type="InterPro" id="IPR050736">
    <property type="entry name" value="Sensor_HK_Regulatory"/>
</dbReference>
<dbReference type="InterPro" id="IPR036890">
    <property type="entry name" value="HATPase_C_sf"/>
</dbReference>
<dbReference type="InterPro" id="IPR035965">
    <property type="entry name" value="PAS-like_dom_sf"/>
</dbReference>
<dbReference type="Gene3D" id="3.30.565.10">
    <property type="entry name" value="Histidine kinase-like ATPase, C-terminal domain"/>
    <property type="match status" value="1"/>
</dbReference>
<keyword evidence="4" id="KW-0808">Transferase</keyword>
<feature type="compositionally biased region" description="Acidic residues" evidence="7">
    <location>
        <begin position="879"/>
        <end position="888"/>
    </location>
</feature>
<dbReference type="AlphaFoldDB" id="E0TGB3"/>
<evidence type="ECO:0000256" key="2">
    <source>
        <dbReference type="ARBA" id="ARBA00012438"/>
    </source>
</evidence>
<feature type="domain" description="Histidine kinase" evidence="8">
    <location>
        <begin position="660"/>
        <end position="874"/>
    </location>
</feature>
<evidence type="ECO:0000313" key="10">
    <source>
        <dbReference type="Proteomes" id="UP000001302"/>
    </source>
</evidence>
<evidence type="ECO:0000313" key="9">
    <source>
        <dbReference type="EMBL" id="ADM09156.1"/>
    </source>
</evidence>
<dbReference type="STRING" id="314260.PB2503_05412"/>
<dbReference type="SMART" id="SM00387">
    <property type="entry name" value="HATPase_c"/>
    <property type="match status" value="1"/>
</dbReference>
<dbReference type="InterPro" id="IPR005467">
    <property type="entry name" value="His_kinase_dom"/>
</dbReference>
<dbReference type="SMART" id="SM00388">
    <property type="entry name" value="HisKA"/>
    <property type="match status" value="1"/>
</dbReference>
<dbReference type="SUPFAM" id="SSF47384">
    <property type="entry name" value="Homodimeric domain of signal transducing histidine kinase"/>
    <property type="match status" value="1"/>
</dbReference>
<proteinExistence type="predicted"/>